<dbReference type="OrthoDB" id="423607at2759"/>
<dbReference type="InterPro" id="IPR041567">
    <property type="entry name" value="COI1_F-box"/>
</dbReference>
<dbReference type="InterPro" id="IPR036047">
    <property type="entry name" value="F-box-like_dom_sf"/>
</dbReference>
<evidence type="ECO:0000259" key="1">
    <source>
        <dbReference type="Pfam" id="PF18511"/>
    </source>
</evidence>
<name>A0A2Z6N853_TRISU</name>
<protein>
    <recommendedName>
        <fullName evidence="1">COI1 F-box domain-containing protein</fullName>
    </recommendedName>
</protein>
<dbReference type="FunFam" id="1.20.1280.50:FF:000023">
    <property type="entry name" value="F-box/LRR-repeat protein 4"/>
    <property type="match status" value="1"/>
</dbReference>
<evidence type="ECO:0000313" key="2">
    <source>
        <dbReference type="EMBL" id="GAU38283.1"/>
    </source>
</evidence>
<dbReference type="Gene3D" id="1.20.1280.50">
    <property type="match status" value="1"/>
</dbReference>
<evidence type="ECO:0000313" key="3">
    <source>
        <dbReference type="Proteomes" id="UP000242715"/>
    </source>
</evidence>
<feature type="domain" description="COI1 F-box" evidence="1">
    <location>
        <begin position="48"/>
        <end position="85"/>
    </location>
</feature>
<dbReference type="EMBL" id="DF973709">
    <property type="protein sequence ID" value="GAU38283.1"/>
    <property type="molecule type" value="Genomic_DNA"/>
</dbReference>
<accession>A0A2Z6N853</accession>
<keyword evidence="3" id="KW-1185">Reference proteome</keyword>
<dbReference type="CDD" id="cd22159">
    <property type="entry name" value="F-box_AtTIR1-like"/>
    <property type="match status" value="1"/>
</dbReference>
<sequence>MGQSLSTSVPSPDLNISKTNRFCYGYGDGDGNDSSDNNFGYRRNYIDEIPDECLASILHFLDAGDRKSCSVVCQRWLRVEGESRQRLSLNAEAKLIDFVPSLFTRFDSVTKLALRCNRKSISINDDALILISLRFEALDGSGSDVGVQETTMAFVPNDDEVTLVDDSPSTSNNNNNNNNNRLFRTKFGFFAGRNFVPCAFRRWTNIDTISSNSFS</sequence>
<gene>
    <name evidence="2" type="ORF">TSUD_157680</name>
</gene>
<proteinExistence type="predicted"/>
<dbReference type="Pfam" id="PF18511">
    <property type="entry name" value="F-box_5"/>
    <property type="match status" value="1"/>
</dbReference>
<reference evidence="3" key="1">
    <citation type="journal article" date="2017" name="Front. Plant Sci.">
        <title>Climate Clever Clovers: New Paradigm to Reduce the Environmental Footprint of Ruminants by Breeding Low Methanogenic Forages Utilizing Haplotype Variation.</title>
        <authorList>
            <person name="Kaur P."/>
            <person name="Appels R."/>
            <person name="Bayer P.E."/>
            <person name="Keeble-Gagnere G."/>
            <person name="Wang J."/>
            <person name="Hirakawa H."/>
            <person name="Shirasawa K."/>
            <person name="Vercoe P."/>
            <person name="Stefanova K."/>
            <person name="Durmic Z."/>
            <person name="Nichols P."/>
            <person name="Revell C."/>
            <person name="Isobe S.N."/>
            <person name="Edwards D."/>
            <person name="Erskine W."/>
        </authorList>
    </citation>
    <scope>NUCLEOTIDE SEQUENCE [LARGE SCALE GENOMIC DNA]</scope>
    <source>
        <strain evidence="3">cv. Daliak</strain>
    </source>
</reference>
<dbReference type="Proteomes" id="UP000242715">
    <property type="component" value="Unassembled WGS sequence"/>
</dbReference>
<dbReference type="SUPFAM" id="SSF81383">
    <property type="entry name" value="F-box domain"/>
    <property type="match status" value="1"/>
</dbReference>
<organism evidence="2 3">
    <name type="scientific">Trifolium subterraneum</name>
    <name type="common">Subterranean clover</name>
    <dbReference type="NCBI Taxonomy" id="3900"/>
    <lineage>
        <taxon>Eukaryota</taxon>
        <taxon>Viridiplantae</taxon>
        <taxon>Streptophyta</taxon>
        <taxon>Embryophyta</taxon>
        <taxon>Tracheophyta</taxon>
        <taxon>Spermatophyta</taxon>
        <taxon>Magnoliopsida</taxon>
        <taxon>eudicotyledons</taxon>
        <taxon>Gunneridae</taxon>
        <taxon>Pentapetalae</taxon>
        <taxon>rosids</taxon>
        <taxon>fabids</taxon>
        <taxon>Fabales</taxon>
        <taxon>Fabaceae</taxon>
        <taxon>Papilionoideae</taxon>
        <taxon>50 kb inversion clade</taxon>
        <taxon>NPAAA clade</taxon>
        <taxon>Hologalegina</taxon>
        <taxon>IRL clade</taxon>
        <taxon>Trifolieae</taxon>
        <taxon>Trifolium</taxon>
    </lineage>
</organism>
<dbReference type="AlphaFoldDB" id="A0A2Z6N853"/>